<reference evidence="3" key="1">
    <citation type="journal article" date="2019" name="Int. J. Syst. Evol. Microbiol.">
        <title>The Global Catalogue of Microorganisms (GCM) 10K type strain sequencing project: providing services to taxonomists for standard genome sequencing and annotation.</title>
        <authorList>
            <consortium name="The Broad Institute Genomics Platform"/>
            <consortium name="The Broad Institute Genome Sequencing Center for Infectious Disease"/>
            <person name="Wu L."/>
            <person name="Ma J."/>
        </authorList>
    </citation>
    <scope>NUCLEOTIDE SEQUENCE [LARGE SCALE GENOMIC DNA]</scope>
    <source>
        <strain evidence="3">JCM 17027</strain>
    </source>
</reference>
<dbReference type="Proteomes" id="UP001500034">
    <property type="component" value="Unassembled WGS sequence"/>
</dbReference>
<feature type="region of interest" description="Disordered" evidence="1">
    <location>
        <begin position="144"/>
        <end position="171"/>
    </location>
</feature>
<organism evidence="2 3">
    <name type="scientific">Streptomyces marokkonensis</name>
    <dbReference type="NCBI Taxonomy" id="324855"/>
    <lineage>
        <taxon>Bacteria</taxon>
        <taxon>Bacillati</taxon>
        <taxon>Actinomycetota</taxon>
        <taxon>Actinomycetes</taxon>
        <taxon>Kitasatosporales</taxon>
        <taxon>Streptomycetaceae</taxon>
        <taxon>Streptomyces</taxon>
    </lineage>
</organism>
<feature type="compositionally biased region" description="Basic and acidic residues" evidence="1">
    <location>
        <begin position="151"/>
        <end position="171"/>
    </location>
</feature>
<accession>A0ABP7SXT7</accession>
<evidence type="ECO:0000256" key="1">
    <source>
        <dbReference type="SAM" id="MobiDB-lite"/>
    </source>
</evidence>
<name>A0ABP7SXT7_9ACTN</name>
<sequence>MAWDEWEQLKADALERQQGSSTHMQLNQMDGGGPTSAPPSHYGSLEVKNDALTKVGKDAHDLYNQLWDKARVHIASSDTAAGSLSKQGFALGAGLQHVSNRWEEQLKSLMDACAQISNHMQVSKKIHDGDEGYIQRQMSSIATLDSGFNERVGEPGEKNKIYGEQSEKKDD</sequence>
<feature type="region of interest" description="Disordered" evidence="1">
    <location>
        <begin position="17"/>
        <end position="44"/>
    </location>
</feature>
<evidence type="ECO:0000313" key="3">
    <source>
        <dbReference type="Proteomes" id="UP001500034"/>
    </source>
</evidence>
<feature type="compositionally biased region" description="Polar residues" evidence="1">
    <location>
        <begin position="17"/>
        <end position="28"/>
    </location>
</feature>
<protein>
    <recommendedName>
        <fullName evidence="4">AG1 protein</fullName>
    </recommendedName>
</protein>
<evidence type="ECO:0000313" key="2">
    <source>
        <dbReference type="EMBL" id="GAA4018088.1"/>
    </source>
</evidence>
<dbReference type="EMBL" id="BAABCQ010000330">
    <property type="protein sequence ID" value="GAA4018088.1"/>
    <property type="molecule type" value="Genomic_DNA"/>
</dbReference>
<evidence type="ECO:0008006" key="4">
    <source>
        <dbReference type="Google" id="ProtNLM"/>
    </source>
</evidence>
<comment type="caution">
    <text evidence="2">The sequence shown here is derived from an EMBL/GenBank/DDBJ whole genome shotgun (WGS) entry which is preliminary data.</text>
</comment>
<proteinExistence type="predicted"/>
<dbReference type="RefSeq" id="WP_345598152.1">
    <property type="nucleotide sequence ID" value="NZ_BAABCQ010000330.1"/>
</dbReference>
<keyword evidence="3" id="KW-1185">Reference proteome</keyword>
<gene>
    <name evidence="2" type="ORF">GCM10022384_70390</name>
</gene>